<dbReference type="EMBL" id="UOFY01000008">
    <property type="protein sequence ID" value="VAX06461.1"/>
    <property type="molecule type" value="Genomic_DNA"/>
</dbReference>
<dbReference type="Pfam" id="PF02668">
    <property type="entry name" value="TauD"/>
    <property type="match status" value="1"/>
</dbReference>
<protein>
    <recommendedName>
        <fullName evidence="3">TauD/TfdA-like domain-containing protein</fullName>
    </recommendedName>
</protein>
<keyword evidence="1" id="KW-0560">Oxidoreductase</keyword>
<evidence type="ECO:0000313" key="4">
    <source>
        <dbReference type="EMBL" id="VAX06461.1"/>
    </source>
</evidence>
<dbReference type="GO" id="GO:0017000">
    <property type="term" value="P:antibiotic biosynthetic process"/>
    <property type="evidence" value="ECO:0007669"/>
    <property type="project" value="UniProtKB-KW"/>
</dbReference>
<evidence type="ECO:0000256" key="1">
    <source>
        <dbReference type="ARBA" id="ARBA00023002"/>
    </source>
</evidence>
<keyword evidence="2" id="KW-0045">Antibiotic biosynthesis</keyword>
<dbReference type="PANTHER" id="PTHR10696">
    <property type="entry name" value="GAMMA-BUTYROBETAINE HYDROXYLASE-RELATED"/>
    <property type="match status" value="1"/>
</dbReference>
<dbReference type="GO" id="GO:0016491">
    <property type="term" value="F:oxidoreductase activity"/>
    <property type="evidence" value="ECO:0007669"/>
    <property type="project" value="UniProtKB-KW"/>
</dbReference>
<dbReference type="AlphaFoldDB" id="A0A3B1AXH6"/>
<gene>
    <name evidence="4" type="ORF">MNBD_GAMMA25-1896</name>
</gene>
<sequence length="310" mass="35399">MQILKPHQGSSPKMLGMPKTGHFNMNDEEAYKIWRDKKLSTYPIRISEQRVEIENPEKLTTAERKLLIQHCQKTNMVFYQLKHANGDPADKIRVKRLGEQLGLSRLDSNLCADNDSISSLKVVQGGRRQTYIPYSNLKISWHTDGYYNSAVQQIRGMLLHCINPAAQGGENGILDPEIAYIHLRDSNPNYIYALMHPQVMTIPANEENGKLIRTAQTGPIFSINATGKLHMRYTARTRSIEWRDDETTLAALKCLASFLKTESEYIFQHKLEAGQGLICNNILHNRSAFEEEGAPRLLYRARYIDRIQGT</sequence>
<accession>A0A3B1AXH6</accession>
<dbReference type="InterPro" id="IPR042098">
    <property type="entry name" value="TauD-like_sf"/>
</dbReference>
<reference evidence="4" key="1">
    <citation type="submission" date="2018-06" db="EMBL/GenBank/DDBJ databases">
        <authorList>
            <person name="Zhirakovskaya E."/>
        </authorList>
    </citation>
    <scope>NUCLEOTIDE SEQUENCE</scope>
</reference>
<evidence type="ECO:0000259" key="3">
    <source>
        <dbReference type="Pfam" id="PF02668"/>
    </source>
</evidence>
<proteinExistence type="predicted"/>
<evidence type="ECO:0000256" key="2">
    <source>
        <dbReference type="ARBA" id="ARBA00023194"/>
    </source>
</evidence>
<dbReference type="PANTHER" id="PTHR10696:SF56">
    <property type="entry name" value="TAUD_TFDA-LIKE DOMAIN-CONTAINING PROTEIN"/>
    <property type="match status" value="1"/>
</dbReference>
<dbReference type="InterPro" id="IPR003819">
    <property type="entry name" value="TauD/TfdA-like"/>
</dbReference>
<feature type="domain" description="TauD/TfdA-like" evidence="3">
    <location>
        <begin position="50"/>
        <end position="301"/>
    </location>
</feature>
<organism evidence="4">
    <name type="scientific">hydrothermal vent metagenome</name>
    <dbReference type="NCBI Taxonomy" id="652676"/>
    <lineage>
        <taxon>unclassified sequences</taxon>
        <taxon>metagenomes</taxon>
        <taxon>ecological metagenomes</taxon>
    </lineage>
</organism>
<dbReference type="SUPFAM" id="SSF51197">
    <property type="entry name" value="Clavaminate synthase-like"/>
    <property type="match status" value="1"/>
</dbReference>
<dbReference type="InterPro" id="IPR050411">
    <property type="entry name" value="AlphaKG_dependent_hydroxylases"/>
</dbReference>
<name>A0A3B1AXH6_9ZZZZ</name>
<dbReference type="Gene3D" id="3.60.130.10">
    <property type="entry name" value="Clavaminate synthase-like"/>
    <property type="match status" value="1"/>
</dbReference>